<dbReference type="FunFam" id="3.40.50.300:FF:000366">
    <property type="entry name" value="GTPase, IMAP family member 2"/>
    <property type="match status" value="1"/>
</dbReference>
<protein>
    <submittedName>
        <fullName evidence="6">GTPase IMAP family member 9-like</fullName>
    </submittedName>
</protein>
<dbReference type="InterPro" id="IPR045058">
    <property type="entry name" value="GIMA/IAN/Toc"/>
</dbReference>
<dbReference type="Proteomes" id="UP001314229">
    <property type="component" value="Unassembled WGS sequence"/>
</dbReference>
<evidence type="ECO:0000256" key="2">
    <source>
        <dbReference type="ARBA" id="ARBA00022741"/>
    </source>
</evidence>
<reference evidence="6 7" key="1">
    <citation type="submission" date="2024-01" db="EMBL/GenBank/DDBJ databases">
        <authorList>
            <person name="Alioto T."/>
            <person name="Alioto T."/>
            <person name="Gomez Garrido J."/>
        </authorList>
    </citation>
    <scope>NUCLEOTIDE SEQUENCE [LARGE SCALE GENOMIC DNA]</scope>
</reference>
<dbReference type="SUPFAM" id="SSF52540">
    <property type="entry name" value="P-loop containing nucleoside triphosphate hydrolases"/>
    <property type="match status" value="1"/>
</dbReference>
<organism evidence="6 7">
    <name type="scientific">Scomber scombrus</name>
    <name type="common">Atlantic mackerel</name>
    <name type="synonym">Scomber vernalis</name>
    <dbReference type="NCBI Taxonomy" id="13677"/>
    <lineage>
        <taxon>Eukaryota</taxon>
        <taxon>Metazoa</taxon>
        <taxon>Chordata</taxon>
        <taxon>Craniata</taxon>
        <taxon>Vertebrata</taxon>
        <taxon>Euteleostomi</taxon>
        <taxon>Actinopterygii</taxon>
        <taxon>Neopterygii</taxon>
        <taxon>Teleostei</taxon>
        <taxon>Neoteleostei</taxon>
        <taxon>Acanthomorphata</taxon>
        <taxon>Pelagiaria</taxon>
        <taxon>Scombriformes</taxon>
        <taxon>Scombridae</taxon>
        <taxon>Scomber</taxon>
    </lineage>
</organism>
<evidence type="ECO:0000313" key="7">
    <source>
        <dbReference type="Proteomes" id="UP001314229"/>
    </source>
</evidence>
<proteinExistence type="inferred from homology"/>
<keyword evidence="3" id="KW-0342">GTP-binding</keyword>
<keyword evidence="2" id="KW-0547">Nucleotide-binding</keyword>
<evidence type="ECO:0000256" key="1">
    <source>
        <dbReference type="ARBA" id="ARBA00008535"/>
    </source>
</evidence>
<dbReference type="CDD" id="cd01852">
    <property type="entry name" value="AIG1"/>
    <property type="match status" value="1"/>
</dbReference>
<dbReference type="EMBL" id="CAWUFR010000970">
    <property type="protein sequence ID" value="CAK6982219.1"/>
    <property type="molecule type" value="Genomic_DNA"/>
</dbReference>
<sequence length="363" mass="42269">MISNIKQGLTMKTLLLFTFTIFSLTAPYSGWSVTLPLIVVMIITTVMSFRSTPFKVFNNDELIRIVMVGKPGAGKSATGNTILGEKCFKSEVCPESLTQHCEKAFGEVDGQKVAVIDTPGLFDTRNTEEKTVKDISQSIAYASPGPHIFLVVIRLGRFTEEEKQTVQKIQGIFGEEANKYSMVLFTHGDQLKDKPIEEFLKNSKDLQELVAKCNGQYHVFNNEEKNHTQVRKLLKKIKKINVQNGGSYYTTEMFQKVERAIEEEKQRILKEREEQSRREQEERMKEIKEKFERQMREERADRERENELRDAREREMREEIEELKKEKEEQARQEAEKRLSSIYWIGVEVAKFVKELFAFSRKL</sequence>
<dbReference type="Pfam" id="PF04548">
    <property type="entry name" value="AIG1"/>
    <property type="match status" value="1"/>
</dbReference>
<dbReference type="Gene3D" id="3.40.50.300">
    <property type="entry name" value="P-loop containing nucleotide triphosphate hydrolases"/>
    <property type="match status" value="1"/>
</dbReference>
<dbReference type="InterPro" id="IPR027417">
    <property type="entry name" value="P-loop_NTPase"/>
</dbReference>
<gene>
    <name evidence="6" type="ORF">FSCOSCO3_A030686</name>
</gene>
<evidence type="ECO:0000259" key="5">
    <source>
        <dbReference type="PROSITE" id="PS51720"/>
    </source>
</evidence>
<dbReference type="PROSITE" id="PS51720">
    <property type="entry name" value="G_AIG1"/>
    <property type="match status" value="1"/>
</dbReference>
<evidence type="ECO:0000256" key="3">
    <source>
        <dbReference type="ARBA" id="ARBA00023134"/>
    </source>
</evidence>
<dbReference type="InterPro" id="IPR006703">
    <property type="entry name" value="G_AIG1"/>
</dbReference>
<dbReference type="PANTHER" id="PTHR10903:SF112">
    <property type="entry name" value="SI:CH211-113E8.5"/>
    <property type="match status" value="1"/>
</dbReference>
<dbReference type="NCBIfam" id="TIGR00231">
    <property type="entry name" value="small_GTP"/>
    <property type="match status" value="1"/>
</dbReference>
<dbReference type="AlphaFoldDB" id="A0AAV1QGZ3"/>
<comment type="similarity">
    <text evidence="1">Belongs to the TRAFAC class TrmE-Era-EngA-EngB-Septin-like GTPase superfamily. AIG1/Toc34/Toc159-like paraseptin GTPase family. IAN subfamily.</text>
</comment>
<keyword evidence="7" id="KW-1185">Reference proteome</keyword>
<dbReference type="GO" id="GO:0005525">
    <property type="term" value="F:GTP binding"/>
    <property type="evidence" value="ECO:0007669"/>
    <property type="project" value="UniProtKB-KW"/>
</dbReference>
<dbReference type="InterPro" id="IPR005225">
    <property type="entry name" value="Small_GTP-bd"/>
</dbReference>
<evidence type="ECO:0000313" key="6">
    <source>
        <dbReference type="EMBL" id="CAK6982219.1"/>
    </source>
</evidence>
<dbReference type="PANTHER" id="PTHR10903">
    <property type="entry name" value="GTPASE, IMAP FAMILY MEMBER-RELATED"/>
    <property type="match status" value="1"/>
</dbReference>
<comment type="caution">
    <text evidence="6">The sequence shown here is derived from an EMBL/GenBank/DDBJ whole genome shotgun (WGS) entry which is preliminary data.</text>
</comment>
<name>A0AAV1QGZ3_SCOSC</name>
<feature type="domain" description="AIG1-type G" evidence="5">
    <location>
        <begin position="60"/>
        <end position="258"/>
    </location>
</feature>
<feature type="region of interest" description="Disordered" evidence="4">
    <location>
        <begin position="294"/>
        <end position="316"/>
    </location>
</feature>
<accession>A0AAV1QGZ3</accession>
<evidence type="ECO:0000256" key="4">
    <source>
        <dbReference type="SAM" id="MobiDB-lite"/>
    </source>
</evidence>